<name>A0A9Q9AYB6_9PEZI</name>
<evidence type="ECO:0000256" key="2">
    <source>
        <dbReference type="ARBA" id="ARBA00022801"/>
    </source>
</evidence>
<comment type="function">
    <text evidence="5">Phosphodiesterase responsible for the U6 snRNA 3' end processing. Acts as an exoribonuclease (RNase) responsible for trimming the poly(U) tract of the last nucleotides in the pre-U6 snRNA molecule, leading to the formation of mature U6 snRNA.</text>
</comment>
<sequence length="294" mass="32738">MGLVDYSESDGEDEVIEPQTKKRKLSSEHNKALPPLPAGFRDLYSSTVRTSVQDDPALHGGRKRVTPHVAGNWPTHIYLDWTPSSTEDKTLRETVSYVHKTAGAEGSVHSLLENDLGVQQPLHVSLSRPLALKTEDKDDFLQELESAITGSSVRTFTVRPLDLVWHANEDRTRWFLVLRLQQPSADELQTLLKKCNALAAQFNQPLLYHGGSSIAGDDSEDLHDSGPHDSFHISVAWSLKFEDSKQAQSGPVNVDVSPALLEQLEGLKIKFSEVKVRVGQDVHSTPLQQARERR</sequence>
<dbReference type="Pfam" id="PF09749">
    <property type="entry name" value="HVSL"/>
    <property type="match status" value="1"/>
</dbReference>
<feature type="region of interest" description="Disordered" evidence="6">
    <location>
        <begin position="1"/>
        <end position="38"/>
    </location>
</feature>
<organism evidence="7 8">
    <name type="scientific">Septoria linicola</name>
    <dbReference type="NCBI Taxonomy" id="215465"/>
    <lineage>
        <taxon>Eukaryota</taxon>
        <taxon>Fungi</taxon>
        <taxon>Dikarya</taxon>
        <taxon>Ascomycota</taxon>
        <taxon>Pezizomycotina</taxon>
        <taxon>Dothideomycetes</taxon>
        <taxon>Dothideomycetidae</taxon>
        <taxon>Mycosphaerellales</taxon>
        <taxon>Mycosphaerellaceae</taxon>
        <taxon>Septoria</taxon>
    </lineage>
</organism>
<dbReference type="Gene3D" id="3.90.1140.10">
    <property type="entry name" value="Cyclic phosphodiesterase"/>
    <property type="match status" value="1"/>
</dbReference>
<feature type="compositionally biased region" description="Acidic residues" evidence="6">
    <location>
        <begin position="7"/>
        <end position="16"/>
    </location>
</feature>
<evidence type="ECO:0000256" key="5">
    <source>
        <dbReference type="HAMAP-Rule" id="MF_03040"/>
    </source>
</evidence>
<dbReference type="Proteomes" id="UP001056384">
    <property type="component" value="Chromosome 6"/>
</dbReference>
<dbReference type="EMBL" id="CP099423">
    <property type="protein sequence ID" value="USW54745.1"/>
    <property type="molecule type" value="Genomic_DNA"/>
</dbReference>
<evidence type="ECO:0000313" key="7">
    <source>
        <dbReference type="EMBL" id="USW54745.1"/>
    </source>
</evidence>
<dbReference type="PANTHER" id="PTHR13522:SF3">
    <property type="entry name" value="U6 SNRNA PHOSPHODIESTERASE 1"/>
    <property type="match status" value="1"/>
</dbReference>
<evidence type="ECO:0000256" key="1">
    <source>
        <dbReference type="ARBA" id="ARBA00022722"/>
    </source>
</evidence>
<keyword evidence="3" id="KW-0456">Lyase</keyword>
<dbReference type="GO" id="GO:1990838">
    <property type="term" value="F:poly(U)-specific exoribonuclease activity, producing 3' uridine cyclic phosphate ends"/>
    <property type="evidence" value="ECO:0007669"/>
    <property type="project" value="UniProtKB-UniRule"/>
</dbReference>
<dbReference type="HAMAP" id="MF_03040">
    <property type="entry name" value="USB1"/>
    <property type="match status" value="1"/>
</dbReference>
<dbReference type="InterPro" id="IPR027521">
    <property type="entry name" value="Usb1"/>
</dbReference>
<dbReference type="EC" id="3.1.4.-" evidence="5"/>
<evidence type="ECO:0000313" key="8">
    <source>
        <dbReference type="Proteomes" id="UP001056384"/>
    </source>
</evidence>
<dbReference type="PANTHER" id="PTHR13522">
    <property type="entry name" value="U6 SNRNA PHOSPHODIESTERASE 1"/>
    <property type="match status" value="1"/>
</dbReference>
<evidence type="ECO:0000256" key="6">
    <source>
        <dbReference type="SAM" id="MobiDB-lite"/>
    </source>
</evidence>
<dbReference type="GO" id="GO:0005634">
    <property type="term" value="C:nucleus"/>
    <property type="evidence" value="ECO:0007669"/>
    <property type="project" value="UniProtKB-SubCell"/>
</dbReference>
<accession>A0A9Q9AYB6</accession>
<comment type="subcellular location">
    <subcellularLocation>
        <location evidence="5">Nucleus</location>
    </subcellularLocation>
</comment>
<evidence type="ECO:0000256" key="3">
    <source>
        <dbReference type="ARBA" id="ARBA00023239"/>
    </source>
</evidence>
<keyword evidence="8" id="KW-1185">Reference proteome</keyword>
<dbReference type="GO" id="GO:0034477">
    <property type="term" value="P:U6 snRNA 3'-end processing"/>
    <property type="evidence" value="ECO:0007669"/>
    <property type="project" value="UniProtKB-UniRule"/>
</dbReference>
<keyword evidence="2 5" id="KW-0378">Hydrolase</keyword>
<feature type="active site" description="Proton donor/acceptor" evidence="5">
    <location>
        <position position="123"/>
    </location>
</feature>
<dbReference type="GO" id="GO:0016829">
    <property type="term" value="F:lyase activity"/>
    <property type="evidence" value="ECO:0007669"/>
    <property type="project" value="UniProtKB-KW"/>
</dbReference>
<feature type="active site" description="Proton donor/acceptor" evidence="5">
    <location>
        <position position="232"/>
    </location>
</feature>
<keyword evidence="4 5" id="KW-0539">Nucleus</keyword>
<keyword evidence="1 5" id="KW-0540">Nuclease</keyword>
<proteinExistence type="inferred from homology"/>
<evidence type="ECO:0000256" key="4">
    <source>
        <dbReference type="ARBA" id="ARBA00023242"/>
    </source>
</evidence>
<dbReference type="AlphaFoldDB" id="A0A9Q9AYB6"/>
<gene>
    <name evidence="5" type="primary">USB1</name>
    <name evidence="7" type="ORF">Slin15195_G080640</name>
</gene>
<reference evidence="7" key="1">
    <citation type="submission" date="2022-06" db="EMBL/GenBank/DDBJ databases">
        <title>Complete genome sequences of two strains of the flax pathogen Septoria linicola.</title>
        <authorList>
            <person name="Lapalu N."/>
            <person name="Simon A."/>
            <person name="Demenou B."/>
            <person name="Paumier D."/>
            <person name="Guillot M.-P."/>
            <person name="Gout L."/>
            <person name="Valade R."/>
        </authorList>
    </citation>
    <scope>NUCLEOTIDE SEQUENCE</scope>
    <source>
        <strain evidence="7">SE15195</strain>
    </source>
</reference>
<comment type="similarity">
    <text evidence="5">Belongs to the 2H phosphoesterase superfamily. USB1 family.</text>
</comment>
<protein>
    <recommendedName>
        <fullName evidence="5">U6 snRNA phosphodiesterase</fullName>
        <ecNumber evidence="5">3.1.4.-</ecNumber>
    </recommendedName>
</protein>